<dbReference type="PROSITE" id="PS50009">
    <property type="entry name" value="RASGEF_CAT"/>
    <property type="match status" value="1"/>
</dbReference>
<feature type="region of interest" description="Disordered" evidence="4">
    <location>
        <begin position="985"/>
        <end position="1031"/>
    </location>
</feature>
<reference evidence="9" key="1">
    <citation type="submission" date="2020-01" db="EMBL/GenBank/DDBJ databases">
        <title>Genome Sequencing of Three Apophysomyces-Like Fungal Strains Confirms a Novel Fungal Genus in the Mucoromycota with divergent Burkholderia-like Endosymbiotic Bacteria.</title>
        <authorList>
            <person name="Stajich J.E."/>
            <person name="Macias A.M."/>
            <person name="Carter-House D."/>
            <person name="Lovett B."/>
            <person name="Kasson L.R."/>
            <person name="Berry K."/>
            <person name="Grigoriev I."/>
            <person name="Chang Y."/>
            <person name="Spatafora J."/>
            <person name="Kasson M.T."/>
        </authorList>
    </citation>
    <scope>NUCLEOTIDE SEQUENCE</scope>
    <source>
        <strain evidence="9">NRRL A-21654</strain>
    </source>
</reference>
<proteinExistence type="predicted"/>
<dbReference type="SMART" id="SM00147">
    <property type="entry name" value="RasGEF"/>
    <property type="match status" value="1"/>
</dbReference>
<evidence type="ECO:0000259" key="7">
    <source>
        <dbReference type="PROSITE" id="PS50212"/>
    </source>
</evidence>
<feature type="domain" description="PH" evidence="5">
    <location>
        <begin position="1855"/>
        <end position="1890"/>
    </location>
</feature>
<dbReference type="InterPro" id="IPR023578">
    <property type="entry name" value="Ras_GEF_dom_sf"/>
</dbReference>
<dbReference type="Pfam" id="PF00618">
    <property type="entry name" value="RasGEF_N"/>
    <property type="match status" value="2"/>
</dbReference>
<feature type="compositionally biased region" description="Polar residues" evidence="4">
    <location>
        <begin position="66"/>
        <end position="75"/>
    </location>
</feature>
<feature type="region of interest" description="Disordered" evidence="4">
    <location>
        <begin position="1"/>
        <end position="91"/>
    </location>
</feature>
<feature type="region of interest" description="Disordered" evidence="4">
    <location>
        <begin position="948"/>
        <end position="971"/>
    </location>
</feature>
<dbReference type="PROSITE" id="PS50003">
    <property type="entry name" value="PH_DOMAIN"/>
    <property type="match status" value="2"/>
</dbReference>
<dbReference type="PANTHER" id="PTHR23176">
    <property type="entry name" value="RHO/RAC/CDC GTPASE-ACTIVATING PROTEIN"/>
    <property type="match status" value="1"/>
</dbReference>
<evidence type="ECO:0000256" key="1">
    <source>
        <dbReference type="ARBA" id="ARBA00022468"/>
    </source>
</evidence>
<dbReference type="PANTHER" id="PTHR23176:SF129">
    <property type="entry name" value="RHO GTPASE ACTIVATING PROTEIN AT 16F, ISOFORM E-RELATED"/>
    <property type="match status" value="1"/>
</dbReference>
<sequence>MSKKSRFHGGTSRLPEEEPHTIRGNTLASLRNRFFSSGSNKSPASSQNDRYEFSSSETPRASTSSNRSQLATQHSPRPIDMKSSSMSIPELTEASSGILSKSYEDRHHSDLSRPVTPVRPVSVMDLQKYNQDTDKPVVVRRRQGMADKKRISLVVVKEGYLYKKTDFRAFHMASRLDRSWKLYRVVLRGHKLYLYKVSSESPFKSLFPVPKDQQTMTLSLSNSSLSSASTQLTSTASSPFATTPTPVIMSNLTVLDPIDFDREAQTVLFGSMQNSYVYGATFMELDRRTMQQKQQVCLLIFAREVFICKQTSEHTWKIDFRLLLHHLRLDALSSDLIDNAVSAQTTSRSQTGGIPTFAFQTDPLSIFSLSLINQPSVRFVFSTPSTDVFSAWTNAFRKAQNSDVIELEGSNEAEPSWTGMQKDEDEKVYLDGVRSHPRLVLSDTPSGKRVEGGPVEALVHELLLQTQTSNDDAFSDAFLLTYPMFTTAGRVLQELKSYLSAAVEEGDIAHQNKVLMRGLGIFSIWCKQFAQDVVGDVASGMIAILDDLYKLDKVDDVVRERGQAVKELVLNTVTENAKVCEQTESAVDYWQEAHKVEDIQANDANSWINLSNIFMDGITPTVLLRMHPERFAEQIYLFHLWLHKQYQQQLLSPLSYIPRPQISAQMLNSLLFTSSSPHFLTKLIRNHVLVDSQMQDTEGMESGMLLRSRVLEHWIHIGLHLQRLGDMTGWCAVATGICSVGIVRLKESWKSVKRNLVFTVMKDWAPMLAECGLFMQEIWIEEWELELINKFSEALQVDPTMNIDGLPFFGTTRQAVDRLRKHVKTHLDLTTVNFTAFWQIFEIIQHSLDKWKADHPVFLTKLTAPYDVVVPLQAYFEYSITELASVPYDNKCLQECSLTCEPRIFGQSFGRYHKRNSLHGTDVAPPSSSPLMFPNIVDSYRLFEDPQHQHKSAFGSPKSHARKKSSGQGINPVVSEDARLHLLSSSNVNTTPAPEQPKSPRSGNRKFFRKRTYSFPPGRSTEEEAGPYESNHALEEANSKTWLASLVSHRHRIDTAKTLLEIRRRKGKQQGEYLLNVHREELVLKVSGFFPAKGGIPIEKTNSSGFLALAEKGSSSIRSRSGTIHSSDGAWKEQESDPEAAHSSSLLVSVKAGFLDSFVDVLVYGVDNYSVECRDQLRSLLLHDDGTQTPQQLTIDEEEYLNVFFVSYRAFCSCSQLLDLFRERFVDAKLAGQISRMQKMSTLESVFARQDEAVHCDWKKVASIQLRILNILRYWIDEHFYDFVDEIEIHRHVGRFLKSAQDALNGWRVPLQAKNESDEALEFASSVEKRMLELRSQFIRKSLSPCYDLNAIEYNAAGSRGVEELYRQLTGGMQSFTPHVQIGCGQAVTLSLTTPVGDRMQESLIDRANVHSLLQQADRSVRQLFASVTLQDWIQTFDVFEAQSSDLYAWLPARKASQTSAISSALSPVTYAPSAQQTTYHIPADDVIVSDVFTAIEGARRSVVCPSAFSADDLLLAFPSSIQYLYCMHFIIRSWVINEIASPCIDFRTRVHRIEKFLEMILAAKSSSEMMVLFPELKDVKDGKRVPGFVEYAIASALISPEVRLFSKAWQEVTKQSVNAHIDTLESLLCDLPKLPKLRDNTTVLVPSLGWIFERMLELCVTVPDSYGLKPDMINFDKRRYIFHFLQLVMNAQIDLDETNKDGPYLLFVVAPNPAKPTWRDFKDLASRENRSNVIGRSSTKGYTRSAVFGRLVAEQLDRLKRDIKERDRIDRELRELQHRLQKRQLEQARYVEKQERRNQQQHHVLPKLNSFLRGLRSHTLPDPNVVSFITTKASTVINLIHSTTSVASTYTKRDYVFRLVTEEGGQYLFQATNRDDMCDWMQQINNSAREGAAKRQSALASEAFGEEILVDQTTRKKNSARSSVYGVELSVLMSDGKIPLVVEKCIDEIEKRGLEEVGIYRVAGTGSVVNQLKSEFNKNATMVDLSQPNWADINVIADALKQFLRELPEPLLTYALYDEFITASASEDHDERVYLIKKVLKKLPQPNHTLLKRLIEHFVIVTDYEATNHMYATNLAIVFGPTLLQPAPGPASFATTMTNLGHHQNIVKYLVLNYHYLFDVEGEEVTAQDELLKEPEEENHAD</sequence>
<dbReference type="GO" id="GO:0007264">
    <property type="term" value="P:small GTPase-mediated signal transduction"/>
    <property type="evidence" value="ECO:0007669"/>
    <property type="project" value="InterPro"/>
</dbReference>
<feature type="domain" description="N-terminal Ras-GEF" evidence="7">
    <location>
        <begin position="446"/>
        <end position="573"/>
    </location>
</feature>
<dbReference type="InterPro" id="IPR036964">
    <property type="entry name" value="RASGEF_cat_dom_sf"/>
</dbReference>
<dbReference type="InterPro" id="IPR011993">
    <property type="entry name" value="PH-like_dom_sf"/>
</dbReference>
<organism evidence="9 10">
    <name type="scientific">Apophysomyces ossiformis</name>
    <dbReference type="NCBI Taxonomy" id="679940"/>
    <lineage>
        <taxon>Eukaryota</taxon>
        <taxon>Fungi</taxon>
        <taxon>Fungi incertae sedis</taxon>
        <taxon>Mucoromycota</taxon>
        <taxon>Mucoromycotina</taxon>
        <taxon>Mucoromycetes</taxon>
        <taxon>Mucorales</taxon>
        <taxon>Mucorineae</taxon>
        <taxon>Mucoraceae</taxon>
        <taxon>Apophysomyces</taxon>
    </lineage>
</organism>
<dbReference type="Pfam" id="PF15410">
    <property type="entry name" value="PH_9"/>
    <property type="match status" value="1"/>
</dbReference>
<feature type="compositionally biased region" description="Low complexity" evidence="4">
    <location>
        <begin position="54"/>
        <end position="65"/>
    </location>
</feature>
<evidence type="ECO:0000256" key="2">
    <source>
        <dbReference type="PROSITE-ProRule" id="PRU00168"/>
    </source>
</evidence>
<dbReference type="Gene3D" id="1.10.840.10">
    <property type="entry name" value="Ras guanine-nucleotide exchange factors catalytic domain"/>
    <property type="match status" value="2"/>
</dbReference>
<feature type="domain" description="Ras-GEF" evidence="6">
    <location>
        <begin position="627"/>
        <end position="903"/>
    </location>
</feature>
<dbReference type="OrthoDB" id="79452at2759"/>
<dbReference type="Gene3D" id="1.10.555.10">
    <property type="entry name" value="Rho GTPase activation protein"/>
    <property type="match status" value="1"/>
</dbReference>
<evidence type="ECO:0000259" key="8">
    <source>
        <dbReference type="PROSITE" id="PS50238"/>
    </source>
</evidence>
<comment type="caution">
    <text evidence="9">The sequence shown here is derived from an EMBL/GenBank/DDBJ whole genome shotgun (WGS) entry which is preliminary data.</text>
</comment>
<dbReference type="GO" id="GO:0005085">
    <property type="term" value="F:guanyl-nucleotide exchange factor activity"/>
    <property type="evidence" value="ECO:0007669"/>
    <property type="project" value="UniProtKB-KW"/>
</dbReference>
<evidence type="ECO:0000256" key="4">
    <source>
        <dbReference type="SAM" id="MobiDB-lite"/>
    </source>
</evidence>
<dbReference type="InterPro" id="IPR000651">
    <property type="entry name" value="Ras-like_Gua-exchang_fac_N"/>
</dbReference>
<feature type="compositionally biased region" description="Polar residues" evidence="4">
    <location>
        <begin position="82"/>
        <end position="91"/>
    </location>
</feature>
<feature type="domain" description="N-terminal Ras-GEF" evidence="7">
    <location>
        <begin position="1146"/>
        <end position="1321"/>
    </location>
</feature>
<dbReference type="GO" id="GO:0005737">
    <property type="term" value="C:cytoplasm"/>
    <property type="evidence" value="ECO:0007669"/>
    <property type="project" value="TreeGrafter"/>
</dbReference>
<feature type="compositionally biased region" description="Basic residues" evidence="4">
    <location>
        <begin position="1003"/>
        <end position="1012"/>
    </location>
</feature>
<feature type="coiled-coil region" evidence="3">
    <location>
        <begin position="1760"/>
        <end position="1787"/>
    </location>
</feature>
<dbReference type="Gene3D" id="1.20.870.10">
    <property type="entry name" value="Son of sevenless (SoS) protein Chain: S domain 1"/>
    <property type="match status" value="2"/>
</dbReference>
<dbReference type="InterPro" id="IPR041681">
    <property type="entry name" value="PH_9"/>
</dbReference>
<keyword evidence="10" id="KW-1185">Reference proteome</keyword>
<dbReference type="Proteomes" id="UP000605846">
    <property type="component" value="Unassembled WGS sequence"/>
</dbReference>
<dbReference type="InterPro" id="IPR000198">
    <property type="entry name" value="RhoGAP_dom"/>
</dbReference>
<name>A0A8H7BPQ9_9FUNG</name>
<dbReference type="SUPFAM" id="SSF48350">
    <property type="entry name" value="GTPase activation domain, GAP"/>
    <property type="match status" value="1"/>
</dbReference>
<protein>
    <submittedName>
        <fullName evidence="9">Uncharacterized protein</fullName>
    </submittedName>
</protein>
<dbReference type="CDD" id="cd06224">
    <property type="entry name" value="REM"/>
    <property type="match status" value="1"/>
</dbReference>
<dbReference type="SUPFAM" id="SSF48366">
    <property type="entry name" value="Ras GEF"/>
    <property type="match status" value="2"/>
</dbReference>
<dbReference type="Gene3D" id="2.30.29.30">
    <property type="entry name" value="Pleckstrin-homology domain (PH domain)/Phosphotyrosine-binding domain (PTB)"/>
    <property type="match status" value="2"/>
</dbReference>
<dbReference type="CDD" id="cd00159">
    <property type="entry name" value="RhoGAP"/>
    <property type="match status" value="1"/>
</dbReference>
<evidence type="ECO:0000259" key="5">
    <source>
        <dbReference type="PROSITE" id="PS50003"/>
    </source>
</evidence>
<keyword evidence="3" id="KW-0175">Coiled coil</keyword>
<feature type="domain" description="PH" evidence="5">
    <location>
        <begin position="154"/>
        <end position="401"/>
    </location>
</feature>
<dbReference type="InterPro" id="IPR050729">
    <property type="entry name" value="Rho-GAP"/>
</dbReference>
<dbReference type="GO" id="GO:0005096">
    <property type="term" value="F:GTPase activator activity"/>
    <property type="evidence" value="ECO:0007669"/>
    <property type="project" value="UniProtKB-KW"/>
</dbReference>
<dbReference type="PROSITE" id="PS50212">
    <property type="entry name" value="RASGEF_NTER"/>
    <property type="match status" value="2"/>
</dbReference>
<accession>A0A8H7BPQ9</accession>
<dbReference type="Pfam" id="PF00617">
    <property type="entry name" value="RasGEF"/>
    <property type="match status" value="1"/>
</dbReference>
<evidence type="ECO:0000256" key="3">
    <source>
        <dbReference type="SAM" id="Coils"/>
    </source>
</evidence>
<dbReference type="SMART" id="SM00229">
    <property type="entry name" value="RasGEFN"/>
    <property type="match status" value="2"/>
</dbReference>
<evidence type="ECO:0000259" key="6">
    <source>
        <dbReference type="PROSITE" id="PS50009"/>
    </source>
</evidence>
<keyword evidence="2" id="KW-0344">Guanine-nucleotide releasing factor</keyword>
<dbReference type="SUPFAM" id="SSF50729">
    <property type="entry name" value="PH domain-like"/>
    <property type="match status" value="2"/>
</dbReference>
<evidence type="ECO:0000313" key="10">
    <source>
        <dbReference type="Proteomes" id="UP000605846"/>
    </source>
</evidence>
<feature type="domain" description="Rho-GAP" evidence="8">
    <location>
        <begin position="1928"/>
        <end position="2119"/>
    </location>
</feature>
<dbReference type="PROSITE" id="PS50238">
    <property type="entry name" value="RHOGAP"/>
    <property type="match status" value="1"/>
</dbReference>
<feature type="compositionally biased region" description="Polar residues" evidence="4">
    <location>
        <begin position="23"/>
        <end position="48"/>
    </location>
</feature>
<dbReference type="EMBL" id="JABAYA010000055">
    <property type="protein sequence ID" value="KAF7727474.1"/>
    <property type="molecule type" value="Genomic_DNA"/>
</dbReference>
<dbReference type="InterPro" id="IPR001849">
    <property type="entry name" value="PH_domain"/>
</dbReference>
<dbReference type="InterPro" id="IPR008936">
    <property type="entry name" value="Rho_GTPase_activation_prot"/>
</dbReference>
<dbReference type="Pfam" id="PF00620">
    <property type="entry name" value="RhoGAP"/>
    <property type="match status" value="1"/>
</dbReference>
<evidence type="ECO:0000313" key="9">
    <source>
        <dbReference type="EMBL" id="KAF7727474.1"/>
    </source>
</evidence>
<dbReference type="SMART" id="SM00233">
    <property type="entry name" value="PH"/>
    <property type="match status" value="2"/>
</dbReference>
<keyword evidence="1" id="KW-0343">GTPase activation</keyword>
<dbReference type="SMART" id="SM00324">
    <property type="entry name" value="RhoGAP"/>
    <property type="match status" value="1"/>
</dbReference>
<dbReference type="InterPro" id="IPR001895">
    <property type="entry name" value="RASGEF_cat_dom"/>
</dbReference>
<gene>
    <name evidence="9" type="ORF">EC973_007452</name>
</gene>